<name>A0A1C5AB64_9ACTN</name>
<accession>A0A1C5AB64</accession>
<evidence type="ECO:0000256" key="1">
    <source>
        <dbReference type="SAM" id="Phobius"/>
    </source>
</evidence>
<dbReference type="Proteomes" id="UP000183585">
    <property type="component" value="Unassembled WGS sequence"/>
</dbReference>
<evidence type="ECO:0000313" key="2">
    <source>
        <dbReference type="EMBL" id="SCF42482.1"/>
    </source>
</evidence>
<feature type="transmembrane region" description="Helical" evidence="1">
    <location>
        <begin position="92"/>
        <end position="112"/>
    </location>
</feature>
<feature type="transmembrane region" description="Helical" evidence="1">
    <location>
        <begin position="6"/>
        <end position="24"/>
    </location>
</feature>
<keyword evidence="1" id="KW-1133">Transmembrane helix</keyword>
<sequence>MFEFGARTGALFIAAALLFAALRFHKSSSPKGKKAGTVLAGVAGIAFLMTFVGEWMGDVAQLGGALGVALLIVAVSTILVDWGLDKRPDKPAFWAMFALPALLVFGVTQIPAVGDQLGDGGQQVAEQMSKVGK</sequence>
<dbReference type="AlphaFoldDB" id="A0A1C5AB64"/>
<keyword evidence="3" id="KW-1185">Reference proteome</keyword>
<keyword evidence="1" id="KW-0812">Transmembrane</keyword>
<gene>
    <name evidence="2" type="ORF">GA0070563_11284</name>
</gene>
<protein>
    <submittedName>
        <fullName evidence="2">Uncharacterized protein</fullName>
    </submittedName>
</protein>
<dbReference type="RefSeq" id="WP_074476877.1">
    <property type="nucleotide sequence ID" value="NZ_FMCT01000012.1"/>
</dbReference>
<reference evidence="3" key="1">
    <citation type="submission" date="2016-06" db="EMBL/GenBank/DDBJ databases">
        <authorList>
            <person name="Varghese N."/>
            <person name="Submissions Spin"/>
        </authorList>
    </citation>
    <scope>NUCLEOTIDE SEQUENCE [LARGE SCALE GENOMIC DNA]</scope>
    <source>
        <strain evidence="3">DSM 43168</strain>
    </source>
</reference>
<dbReference type="EMBL" id="FMCT01000012">
    <property type="protein sequence ID" value="SCF42482.1"/>
    <property type="molecule type" value="Genomic_DNA"/>
</dbReference>
<organism evidence="2 3">
    <name type="scientific">Micromonospora carbonacea</name>
    <dbReference type="NCBI Taxonomy" id="47853"/>
    <lineage>
        <taxon>Bacteria</taxon>
        <taxon>Bacillati</taxon>
        <taxon>Actinomycetota</taxon>
        <taxon>Actinomycetes</taxon>
        <taxon>Micromonosporales</taxon>
        <taxon>Micromonosporaceae</taxon>
        <taxon>Micromonospora</taxon>
    </lineage>
</organism>
<evidence type="ECO:0000313" key="3">
    <source>
        <dbReference type="Proteomes" id="UP000183585"/>
    </source>
</evidence>
<proteinExistence type="predicted"/>
<feature type="transmembrane region" description="Helical" evidence="1">
    <location>
        <begin position="59"/>
        <end position="80"/>
    </location>
</feature>
<feature type="transmembrane region" description="Helical" evidence="1">
    <location>
        <begin position="36"/>
        <end position="53"/>
    </location>
</feature>
<keyword evidence="1" id="KW-0472">Membrane</keyword>